<dbReference type="Proteomes" id="UP000301309">
    <property type="component" value="Unassembled WGS sequence"/>
</dbReference>
<accession>A0A4D4LET8</accession>
<gene>
    <name evidence="1" type="ORF">SVIO_072460</name>
</gene>
<reference evidence="1 2" key="1">
    <citation type="journal article" date="2020" name="Int. J. Syst. Evol. Microbiol.">
        <title>Reclassification of Streptomyces castelarensis and Streptomyces sporoclivatus as later heterotypic synonyms of Streptomyces antimycoticus.</title>
        <authorList>
            <person name="Komaki H."/>
            <person name="Tamura T."/>
        </authorList>
    </citation>
    <scope>NUCLEOTIDE SEQUENCE [LARGE SCALE GENOMIC DNA]</scope>
    <source>
        <strain evidence="1 2">NBRC 13459</strain>
    </source>
</reference>
<dbReference type="AlphaFoldDB" id="A0A4D4LET8"/>
<keyword evidence="2" id="KW-1185">Reference proteome</keyword>
<evidence type="ECO:0000313" key="2">
    <source>
        <dbReference type="Proteomes" id="UP000301309"/>
    </source>
</evidence>
<evidence type="ECO:0000313" key="1">
    <source>
        <dbReference type="EMBL" id="GDY56623.1"/>
    </source>
</evidence>
<dbReference type="EMBL" id="BJHW01000001">
    <property type="protein sequence ID" value="GDY56623.1"/>
    <property type="molecule type" value="Genomic_DNA"/>
</dbReference>
<proteinExistence type="predicted"/>
<protein>
    <submittedName>
        <fullName evidence="1">Uncharacterized protein</fullName>
    </submittedName>
</protein>
<comment type="caution">
    <text evidence="1">The sequence shown here is derived from an EMBL/GenBank/DDBJ whole genome shotgun (WGS) entry which is preliminary data.</text>
</comment>
<name>A0A4D4LET8_STRVO</name>
<organism evidence="1 2">
    <name type="scientific">Streptomyces violaceusniger</name>
    <dbReference type="NCBI Taxonomy" id="68280"/>
    <lineage>
        <taxon>Bacteria</taxon>
        <taxon>Bacillati</taxon>
        <taxon>Actinomycetota</taxon>
        <taxon>Actinomycetes</taxon>
        <taxon>Kitasatosporales</taxon>
        <taxon>Streptomycetaceae</taxon>
        <taxon>Streptomyces</taxon>
        <taxon>Streptomyces violaceusniger group</taxon>
    </lineage>
</organism>
<sequence length="72" mass="7650">MSAPDAPIGRVDHGRLARLLGDPGCAWLLDRIRRRMERAEPLTGPVILAAPTDGERAAAERLLGRAPAAGAR</sequence>